<dbReference type="PANTHER" id="PTHR46910">
    <property type="entry name" value="TRANSCRIPTION FACTOR PDR1"/>
    <property type="match status" value="1"/>
</dbReference>
<dbReference type="PROSITE" id="PS50048">
    <property type="entry name" value="ZN2_CY6_FUNGAL_2"/>
    <property type="match status" value="1"/>
</dbReference>
<dbReference type="GO" id="GO:0008270">
    <property type="term" value="F:zinc ion binding"/>
    <property type="evidence" value="ECO:0007669"/>
    <property type="project" value="InterPro"/>
</dbReference>
<organism evidence="7 8">
    <name type="scientific">Mucor circinelloides f. lusitanicus</name>
    <name type="common">Mucor racemosus var. lusitanicus</name>
    <dbReference type="NCBI Taxonomy" id="29924"/>
    <lineage>
        <taxon>Eukaryota</taxon>
        <taxon>Fungi</taxon>
        <taxon>Fungi incertae sedis</taxon>
        <taxon>Mucoromycota</taxon>
        <taxon>Mucoromycotina</taxon>
        <taxon>Mucoromycetes</taxon>
        <taxon>Mucorales</taxon>
        <taxon>Mucorineae</taxon>
        <taxon>Mucoraceae</taxon>
        <taxon>Mucor</taxon>
    </lineage>
</organism>
<dbReference type="Gene3D" id="4.10.240.10">
    <property type="entry name" value="Zn(2)-C6 fungal-type DNA-binding domain"/>
    <property type="match status" value="1"/>
</dbReference>
<dbReference type="InterPro" id="IPR050987">
    <property type="entry name" value="AtrR-like"/>
</dbReference>
<evidence type="ECO:0000256" key="4">
    <source>
        <dbReference type="ARBA" id="ARBA00023242"/>
    </source>
</evidence>
<evidence type="ECO:0000313" key="7">
    <source>
        <dbReference type="EMBL" id="KAF1799561.1"/>
    </source>
</evidence>
<dbReference type="Proteomes" id="UP000469890">
    <property type="component" value="Unassembled WGS sequence"/>
</dbReference>
<dbReference type="CDD" id="cd12148">
    <property type="entry name" value="fungal_TF_MHR"/>
    <property type="match status" value="1"/>
</dbReference>
<keyword evidence="3" id="KW-0238">DNA-binding</keyword>
<accession>A0A8H4EYT0</accession>
<dbReference type="PANTHER" id="PTHR46910:SF3">
    <property type="entry name" value="HALOTOLERANCE PROTEIN 9-RELATED"/>
    <property type="match status" value="1"/>
</dbReference>
<dbReference type="GO" id="GO:0000981">
    <property type="term" value="F:DNA-binding transcription factor activity, RNA polymerase II-specific"/>
    <property type="evidence" value="ECO:0007669"/>
    <property type="project" value="InterPro"/>
</dbReference>
<protein>
    <submittedName>
        <fullName evidence="7">Fungal-specific transcription factor domain-containing protein</fullName>
    </submittedName>
</protein>
<dbReference type="SUPFAM" id="SSF57701">
    <property type="entry name" value="Zn2/Cys6 DNA-binding domain"/>
    <property type="match status" value="1"/>
</dbReference>
<comment type="caution">
    <text evidence="7">The sequence shown here is derived from an EMBL/GenBank/DDBJ whole genome shotgun (WGS) entry which is preliminary data.</text>
</comment>
<feature type="region of interest" description="Disordered" evidence="5">
    <location>
        <begin position="1"/>
        <end position="24"/>
    </location>
</feature>
<dbReference type="CDD" id="cd00067">
    <property type="entry name" value="GAL4"/>
    <property type="match status" value="1"/>
</dbReference>
<dbReference type="Pfam" id="PF00172">
    <property type="entry name" value="Zn_clus"/>
    <property type="match status" value="1"/>
</dbReference>
<evidence type="ECO:0000313" key="8">
    <source>
        <dbReference type="Proteomes" id="UP000469890"/>
    </source>
</evidence>
<evidence type="ECO:0000256" key="1">
    <source>
        <dbReference type="ARBA" id="ARBA00004123"/>
    </source>
</evidence>
<feature type="region of interest" description="Disordered" evidence="5">
    <location>
        <begin position="856"/>
        <end position="876"/>
    </location>
</feature>
<dbReference type="AlphaFoldDB" id="A0A8H4EYT0"/>
<keyword evidence="4" id="KW-0539">Nucleus</keyword>
<gene>
    <name evidence="7" type="ORF">FB192DRAFT_1387375</name>
</gene>
<name>A0A8H4EYT0_MUCCL</name>
<dbReference type="PROSITE" id="PS00463">
    <property type="entry name" value="ZN2_CY6_FUNGAL_1"/>
    <property type="match status" value="1"/>
</dbReference>
<proteinExistence type="predicted"/>
<dbReference type="GO" id="GO:0003677">
    <property type="term" value="F:DNA binding"/>
    <property type="evidence" value="ECO:0007669"/>
    <property type="project" value="UniProtKB-KW"/>
</dbReference>
<comment type="subcellular location">
    <subcellularLocation>
        <location evidence="1">Nucleus</location>
    </subcellularLocation>
</comment>
<evidence type="ECO:0000256" key="2">
    <source>
        <dbReference type="ARBA" id="ARBA00022723"/>
    </source>
</evidence>
<feature type="region of interest" description="Disordered" evidence="5">
    <location>
        <begin position="653"/>
        <end position="752"/>
    </location>
</feature>
<dbReference type="EMBL" id="JAAECE010000006">
    <property type="protein sequence ID" value="KAF1799561.1"/>
    <property type="molecule type" value="Genomic_DNA"/>
</dbReference>
<keyword evidence="2" id="KW-0479">Metal-binding</keyword>
<evidence type="ECO:0000256" key="5">
    <source>
        <dbReference type="SAM" id="MobiDB-lite"/>
    </source>
</evidence>
<evidence type="ECO:0000259" key="6">
    <source>
        <dbReference type="PROSITE" id="PS50048"/>
    </source>
</evidence>
<sequence>MDDSIPLTPELPERKNRLSSNSGIKRNKVSRACDECRKRKVRCDGAQPCARCQKSSTECIFSNVTPKRGPPKKYLEPFETRLKTIDQVLKHLEILTDNVEIEKGNDSWDVKDPSAIETNTHLNVTAIGRAMYMPDLPAKKDRIEPLHNADVNFEPPQPSIMDNAASVTLRFDLIQCYFDRIHPSMPFIAKSTLTGSKPSALLLNAIYAVSSKFAPSTTSTAQRSMDPPGWSYYKAAMSLMDTYLDVPRLSTIQALLLLVKYHEHIHRPGFFWRTKFLLQLAVAMATDLGLSGNMVKEIEQCKRGTEMTRRTFWAVYTYQVLMSTEQGSALQPASKECTVDYPHVLSDESGPDASIASAFHWLAKVIHIQAAVIEFMRSKYSIDNSTSSHNDETHEFDLIEHTLSNLGARIPSMSEGGGRLVSFVHIIYHLTVILLHRPYALEDKRATFVNRCLASASTITQIVEQLLNTEGAESLATVFRGHQQIVYCLTAAITVQRALKSTDPAVNDMYDKTHSLLQCMASKSPVTELETSAADNFFQTEKTDQHTKSPSNASSARSSPLIPSLNSPHSPSIPAPTIRKRHSRSSLQFPASDMSYVMQSSASFVPEVVGHRMRPAGRSPYASNRLSAPLLGSLYQQSPYFYQQQLQQQQMHHQMQLQQQQQQQQQQRLSSYSQPSSPTTSQFSGNNDYNAPPASVTPRRTTSLSRKTGLRRSASSTGEFVVPSQRPPRTSSRPYINPRRHTLTNTTPPDLSNVIAVVPPHSNTPMLDTNTNVTSTPRTLHAMAVRNNRFSAPVMSNNTQHPYMIPITSQQQQQYQFQQQQQQQQQQQRQHQMQYQYQQQNQQQMQQQQQQQMQQQMQQQHQIHHQQQHQQQQEEPYHQPMMIDHASFPMDPVIPDSPNESMMGLLMNPWDFPREP</sequence>
<dbReference type="SMART" id="SM00066">
    <property type="entry name" value="GAL4"/>
    <property type="match status" value="1"/>
</dbReference>
<feature type="compositionally biased region" description="Low complexity" evidence="5">
    <location>
        <begin position="549"/>
        <end position="560"/>
    </location>
</feature>
<feature type="domain" description="Zn(2)-C6 fungal-type" evidence="6">
    <location>
        <begin position="32"/>
        <end position="61"/>
    </location>
</feature>
<dbReference type="InterPro" id="IPR036864">
    <property type="entry name" value="Zn2-C6_fun-type_DNA-bd_sf"/>
</dbReference>
<feature type="compositionally biased region" description="Low complexity" evidence="5">
    <location>
        <begin position="723"/>
        <end position="734"/>
    </location>
</feature>
<feature type="compositionally biased region" description="Low complexity" evidence="5">
    <location>
        <begin position="653"/>
        <end position="684"/>
    </location>
</feature>
<evidence type="ECO:0000256" key="3">
    <source>
        <dbReference type="ARBA" id="ARBA00023125"/>
    </source>
</evidence>
<feature type="region of interest" description="Disordered" evidence="5">
    <location>
        <begin position="541"/>
        <end position="584"/>
    </location>
</feature>
<dbReference type="GO" id="GO:0005634">
    <property type="term" value="C:nucleus"/>
    <property type="evidence" value="ECO:0007669"/>
    <property type="project" value="UniProtKB-SubCell"/>
</dbReference>
<reference evidence="7 8" key="1">
    <citation type="submission" date="2019-09" db="EMBL/GenBank/DDBJ databases">
        <authorList>
            <consortium name="DOE Joint Genome Institute"/>
            <person name="Mondo S.J."/>
            <person name="Navarro-Mendoza M.I."/>
            <person name="Perez-Arques C."/>
            <person name="Panchal S."/>
            <person name="Nicolas F.E."/>
            <person name="Ganguly P."/>
            <person name="Pangilinan J."/>
            <person name="Grigoriev I."/>
            <person name="Heitman J."/>
            <person name="Sanya K."/>
            <person name="Garre V."/>
        </authorList>
    </citation>
    <scope>NUCLEOTIDE SEQUENCE [LARGE SCALE GENOMIC DNA]</scope>
    <source>
        <strain evidence="7 8">MU402</strain>
    </source>
</reference>
<dbReference type="InterPro" id="IPR001138">
    <property type="entry name" value="Zn2Cys6_DnaBD"/>
</dbReference>